<evidence type="ECO:0000313" key="1">
    <source>
        <dbReference type="EMBL" id="MCU6688189.1"/>
    </source>
</evidence>
<dbReference type="Gene3D" id="1.10.1220.10">
    <property type="entry name" value="Met repressor-like"/>
    <property type="match status" value="1"/>
</dbReference>
<proteinExistence type="predicted"/>
<name>A0ABT2RSW4_9FIRM</name>
<organism evidence="1 2">
    <name type="scientific">Dorea acetigenes</name>
    <dbReference type="NCBI Taxonomy" id="2981787"/>
    <lineage>
        <taxon>Bacteria</taxon>
        <taxon>Bacillati</taxon>
        <taxon>Bacillota</taxon>
        <taxon>Clostridia</taxon>
        <taxon>Lachnospirales</taxon>
        <taxon>Lachnospiraceae</taxon>
        <taxon>Dorea</taxon>
    </lineage>
</organism>
<keyword evidence="2" id="KW-1185">Reference proteome</keyword>
<gene>
    <name evidence="1" type="ORF">OCV99_16960</name>
</gene>
<dbReference type="Proteomes" id="UP001652431">
    <property type="component" value="Unassembled WGS sequence"/>
</dbReference>
<accession>A0ABT2RSW4</accession>
<protein>
    <submittedName>
        <fullName evidence="1">Type II toxin-antitoxin system RelB/DinJ family antitoxin</fullName>
    </submittedName>
</protein>
<evidence type="ECO:0000313" key="2">
    <source>
        <dbReference type="Proteomes" id="UP001652431"/>
    </source>
</evidence>
<dbReference type="InterPro" id="IPR013321">
    <property type="entry name" value="Arc_rbn_hlx_hlx"/>
</dbReference>
<reference evidence="1 2" key="1">
    <citation type="journal article" date="2021" name="ISME Commun">
        <title>Automated analysis of genomic sequences facilitates high-throughput and comprehensive description of bacteria.</title>
        <authorList>
            <person name="Hitch T.C.A."/>
        </authorList>
    </citation>
    <scope>NUCLEOTIDE SEQUENCE [LARGE SCALE GENOMIC DNA]</scope>
    <source>
        <strain evidence="1 2">Sanger_03</strain>
    </source>
</reference>
<dbReference type="RefSeq" id="WP_158372167.1">
    <property type="nucleotide sequence ID" value="NZ_JAOQJU010000039.1"/>
</dbReference>
<sequence>MAKEATLQVRMDADLKEKAEALYRELGTSFAEAVRIFAKQSVLENGMPFVISANHKNTYGRLSKYADLVRREQEEGAFEKAMVEKYEKAD</sequence>
<dbReference type="InterPro" id="IPR007337">
    <property type="entry name" value="RelB/DinJ"/>
</dbReference>
<comment type="caution">
    <text evidence="1">The sequence shown here is derived from an EMBL/GenBank/DDBJ whole genome shotgun (WGS) entry which is preliminary data.</text>
</comment>
<dbReference type="EMBL" id="JAOQJU010000039">
    <property type="protein sequence ID" value="MCU6688189.1"/>
    <property type="molecule type" value="Genomic_DNA"/>
</dbReference>
<dbReference type="NCBIfam" id="TIGR02384">
    <property type="entry name" value="RelB_DinJ"/>
    <property type="match status" value="1"/>
</dbReference>
<dbReference type="Pfam" id="PF04221">
    <property type="entry name" value="RelB"/>
    <property type="match status" value="1"/>
</dbReference>